<name>A0A7M7JWF2_VARDE</name>
<dbReference type="Pfam" id="PF00084">
    <property type="entry name" value="Sushi"/>
    <property type="match status" value="1"/>
</dbReference>
<evidence type="ECO:0000256" key="5">
    <source>
        <dbReference type="SAM" id="SignalP"/>
    </source>
</evidence>
<dbReference type="Pfam" id="PF00629">
    <property type="entry name" value="MAM"/>
    <property type="match status" value="1"/>
</dbReference>
<dbReference type="PANTHER" id="PTHR23282:SF101">
    <property type="entry name" value="MAM DOMAIN-CONTAINING PROTEIN"/>
    <property type="match status" value="1"/>
</dbReference>
<dbReference type="AlphaFoldDB" id="A0A7M7JWF2"/>
<sequence length="659" mass="71798">MYCFGASKPVISSRRFQLYVIVLGVSMLAIQLEEVNGQTRRCGRLKSIANGSHTYINRNGKKLARFSCDPGYELDGGRATVACNGRKWIDPIPFCYAKTCEPLALHPNLMYELKTPGGLLQALRCYPGYTFKGSTTIFCDGHQWNASSPFCRARFYDLPYTCTFENNDCYWDQDPQATFRWLKHSGSTPTPGTGPNKDHTGIPNGHYLYVETSSEGSSYRKANLYSPMLMGDPGFPAGQLRCFNFWYHMRGATTGNLSVLIRFDKYTLEEAILVHRVESAQGNDWLKFQTTLPITKLDYQIILQSEPAVGIEGDTALDDIAILPKCIKPGEADVNIIDKIPVEFLLTEEATTMTPETITTSVMSTMATPGVVKNGVTTIPTIITTADAVTIELTSIIPGAADNATESDDSILHIVEYAFNPFYGGDEVSASPVGADRSSTLEPRSSTSIEPVASTKAPPLVTYSSPTGVTSVLANVSSVSHGSTSSLNITTKSFLAFFTRKPSAITEASASSTSLEKFDNFTTNANATAAMVTSSAKLRHLNIARAPTRPKLAAPLPAPPPSMHADNEKFHSPLLTASLACLALILATIIGSVCVVVIVRRNRGDSFFILTNSEPELVMDYMTPRPNPEGMIEPIRPEHIARNSRILSSHTKLFPPTAL</sequence>
<feature type="region of interest" description="Disordered" evidence="3">
    <location>
        <begin position="430"/>
        <end position="453"/>
    </location>
</feature>
<dbReference type="InterPro" id="IPR000436">
    <property type="entry name" value="Sushi_SCR_CCP_dom"/>
</dbReference>
<feature type="domain" description="Sushi" evidence="7">
    <location>
        <begin position="98"/>
        <end position="153"/>
    </location>
</feature>
<dbReference type="OrthoDB" id="6514342at2759"/>
<proteinExistence type="predicted"/>
<dbReference type="GO" id="GO:0016020">
    <property type="term" value="C:membrane"/>
    <property type="evidence" value="ECO:0007669"/>
    <property type="project" value="InterPro"/>
</dbReference>
<evidence type="ECO:0000313" key="9">
    <source>
        <dbReference type="Proteomes" id="UP000594260"/>
    </source>
</evidence>
<dbReference type="GeneID" id="111249076"/>
<dbReference type="InterPro" id="IPR051560">
    <property type="entry name" value="MAM_domain-containing"/>
</dbReference>
<evidence type="ECO:0000313" key="8">
    <source>
        <dbReference type="EnsemblMetazoa" id="XP_022658152"/>
    </source>
</evidence>
<keyword evidence="4" id="KW-1133">Transmembrane helix</keyword>
<dbReference type="SMART" id="SM00032">
    <property type="entry name" value="CCP"/>
    <property type="match status" value="2"/>
</dbReference>
<evidence type="ECO:0000259" key="6">
    <source>
        <dbReference type="PROSITE" id="PS50060"/>
    </source>
</evidence>
<dbReference type="InterPro" id="IPR035976">
    <property type="entry name" value="Sushi/SCR/CCP_sf"/>
</dbReference>
<dbReference type="InterPro" id="IPR013320">
    <property type="entry name" value="ConA-like_dom_sf"/>
</dbReference>
<dbReference type="SUPFAM" id="SSF49899">
    <property type="entry name" value="Concanavalin A-like lectins/glucanases"/>
    <property type="match status" value="1"/>
</dbReference>
<keyword evidence="4" id="KW-0812">Transmembrane</keyword>
<dbReference type="Gene3D" id="2.10.70.10">
    <property type="entry name" value="Complement Module, domain 1"/>
    <property type="match status" value="2"/>
</dbReference>
<feature type="disulfide bond" evidence="2">
    <location>
        <begin position="68"/>
        <end position="95"/>
    </location>
</feature>
<feature type="domain" description="MAM" evidence="6">
    <location>
        <begin position="160"/>
        <end position="328"/>
    </location>
</feature>
<keyword evidence="9" id="KW-1185">Reference proteome</keyword>
<keyword evidence="2" id="KW-0768">Sushi</keyword>
<evidence type="ECO:0000256" key="4">
    <source>
        <dbReference type="SAM" id="Phobius"/>
    </source>
</evidence>
<keyword evidence="5" id="KW-0732">Signal</keyword>
<organism evidence="8 9">
    <name type="scientific">Varroa destructor</name>
    <name type="common">Honeybee mite</name>
    <dbReference type="NCBI Taxonomy" id="109461"/>
    <lineage>
        <taxon>Eukaryota</taxon>
        <taxon>Metazoa</taxon>
        <taxon>Ecdysozoa</taxon>
        <taxon>Arthropoda</taxon>
        <taxon>Chelicerata</taxon>
        <taxon>Arachnida</taxon>
        <taxon>Acari</taxon>
        <taxon>Parasitiformes</taxon>
        <taxon>Mesostigmata</taxon>
        <taxon>Gamasina</taxon>
        <taxon>Dermanyssoidea</taxon>
        <taxon>Varroidae</taxon>
        <taxon>Varroa</taxon>
    </lineage>
</organism>
<dbReference type="CDD" id="cd06263">
    <property type="entry name" value="MAM"/>
    <property type="match status" value="1"/>
</dbReference>
<feature type="transmembrane region" description="Helical" evidence="4">
    <location>
        <begin position="574"/>
        <end position="599"/>
    </location>
</feature>
<accession>A0A7M7JWF2</accession>
<evidence type="ECO:0000256" key="1">
    <source>
        <dbReference type="ARBA" id="ARBA00023157"/>
    </source>
</evidence>
<feature type="chain" id="PRO_5029493764" evidence="5">
    <location>
        <begin position="38"/>
        <end position="659"/>
    </location>
</feature>
<reference evidence="8" key="1">
    <citation type="submission" date="2021-01" db="UniProtKB">
        <authorList>
            <consortium name="EnsemblMetazoa"/>
        </authorList>
    </citation>
    <scope>IDENTIFICATION</scope>
</reference>
<feature type="compositionally biased region" description="Polar residues" evidence="3">
    <location>
        <begin position="437"/>
        <end position="449"/>
    </location>
</feature>
<dbReference type="SUPFAM" id="SSF57535">
    <property type="entry name" value="Complement control module/SCR domain"/>
    <property type="match status" value="2"/>
</dbReference>
<feature type="signal peptide" evidence="5">
    <location>
        <begin position="1"/>
        <end position="37"/>
    </location>
</feature>
<protein>
    <submittedName>
        <fullName evidence="8">Uncharacterized protein</fullName>
    </submittedName>
</protein>
<dbReference type="PANTHER" id="PTHR23282">
    <property type="entry name" value="APICAL ENDOSOMAL GLYCOPROTEIN PRECURSOR"/>
    <property type="match status" value="1"/>
</dbReference>
<dbReference type="PROSITE" id="PS50060">
    <property type="entry name" value="MAM_2"/>
    <property type="match status" value="1"/>
</dbReference>
<evidence type="ECO:0000259" key="7">
    <source>
        <dbReference type="PROSITE" id="PS50923"/>
    </source>
</evidence>
<feature type="domain" description="Sushi" evidence="7">
    <location>
        <begin position="40"/>
        <end position="97"/>
    </location>
</feature>
<keyword evidence="4" id="KW-0472">Membrane</keyword>
<evidence type="ECO:0000256" key="3">
    <source>
        <dbReference type="SAM" id="MobiDB-lite"/>
    </source>
</evidence>
<keyword evidence="1 2" id="KW-1015">Disulfide bond</keyword>
<evidence type="ECO:0000256" key="2">
    <source>
        <dbReference type="PROSITE-ProRule" id="PRU00302"/>
    </source>
</evidence>
<dbReference type="CDD" id="cd00033">
    <property type="entry name" value="CCP"/>
    <property type="match status" value="2"/>
</dbReference>
<dbReference type="KEGG" id="vde:111249076"/>
<dbReference type="InterPro" id="IPR000998">
    <property type="entry name" value="MAM_dom"/>
</dbReference>
<dbReference type="PROSITE" id="PS50923">
    <property type="entry name" value="SUSHI"/>
    <property type="match status" value="2"/>
</dbReference>
<dbReference type="SMART" id="SM00137">
    <property type="entry name" value="MAM"/>
    <property type="match status" value="1"/>
</dbReference>
<dbReference type="InParanoid" id="A0A7M7JWF2"/>
<dbReference type="Gene3D" id="2.60.120.200">
    <property type="match status" value="1"/>
</dbReference>
<dbReference type="EnsemblMetazoa" id="XM_022802417">
    <property type="protein sequence ID" value="XP_022658152"/>
    <property type="gene ID" value="LOC111249076"/>
</dbReference>
<dbReference type="RefSeq" id="XP_022658152.1">
    <property type="nucleotide sequence ID" value="XM_022802417.1"/>
</dbReference>
<dbReference type="Proteomes" id="UP000594260">
    <property type="component" value="Unplaced"/>
</dbReference>
<comment type="caution">
    <text evidence="2">Lacks conserved residue(s) required for the propagation of feature annotation.</text>
</comment>